<evidence type="ECO:0000313" key="3">
    <source>
        <dbReference type="Proteomes" id="UP000198922"/>
    </source>
</evidence>
<keyword evidence="1" id="KW-0472">Membrane</keyword>
<dbReference type="EMBL" id="FNAT01000005">
    <property type="protein sequence ID" value="SDE90782.1"/>
    <property type="molecule type" value="Genomic_DNA"/>
</dbReference>
<gene>
    <name evidence="2" type="ORF">SAMN04488567_2895</name>
</gene>
<sequence>MTWRPTQPWRIMILIAALVLAATPAVVGITLWDNWPFYHIFPIVLIVMGPVFVLSLFVALTPVLQGWWLQKRRTRGGDRSHGEQEDE</sequence>
<accession>A0A1G7GRL5</accession>
<reference evidence="3" key="1">
    <citation type="submission" date="2016-10" db="EMBL/GenBank/DDBJ databases">
        <authorList>
            <person name="Varghese N."/>
            <person name="Submissions S."/>
        </authorList>
    </citation>
    <scope>NUCLEOTIDE SEQUENCE [LARGE SCALE GENOMIC DNA]</scope>
    <source>
        <strain evidence="3">DSM 21424</strain>
    </source>
</reference>
<keyword evidence="1" id="KW-1133">Transmembrane helix</keyword>
<evidence type="ECO:0000256" key="1">
    <source>
        <dbReference type="SAM" id="Phobius"/>
    </source>
</evidence>
<feature type="transmembrane region" description="Helical" evidence="1">
    <location>
        <begin position="38"/>
        <end position="64"/>
    </location>
</feature>
<organism evidence="2 3">
    <name type="scientific">Limimaricola pyoseonensis</name>
    <dbReference type="NCBI Taxonomy" id="521013"/>
    <lineage>
        <taxon>Bacteria</taxon>
        <taxon>Pseudomonadati</taxon>
        <taxon>Pseudomonadota</taxon>
        <taxon>Alphaproteobacteria</taxon>
        <taxon>Rhodobacterales</taxon>
        <taxon>Paracoccaceae</taxon>
        <taxon>Limimaricola</taxon>
    </lineage>
</organism>
<protein>
    <submittedName>
        <fullName evidence="2">Uncharacterized protein</fullName>
    </submittedName>
</protein>
<keyword evidence="3" id="KW-1185">Reference proteome</keyword>
<evidence type="ECO:0000313" key="2">
    <source>
        <dbReference type="EMBL" id="SDE90782.1"/>
    </source>
</evidence>
<proteinExistence type="predicted"/>
<dbReference type="AlphaFoldDB" id="A0A1G7GRL5"/>
<keyword evidence="1" id="KW-0812">Transmembrane</keyword>
<dbReference type="STRING" id="521013.SAMN04488567_2895"/>
<dbReference type="Proteomes" id="UP000198922">
    <property type="component" value="Unassembled WGS sequence"/>
</dbReference>
<name>A0A1G7GRL5_9RHOB</name>